<dbReference type="InterPro" id="IPR000073">
    <property type="entry name" value="AB_hydrolase_1"/>
</dbReference>
<proteinExistence type="predicted"/>
<dbReference type="Proteomes" id="UP001500729">
    <property type="component" value="Unassembled WGS sequence"/>
</dbReference>
<dbReference type="EMBL" id="BAAAGS010000067">
    <property type="protein sequence ID" value="GAA0555551.1"/>
    <property type="molecule type" value="Genomic_DNA"/>
</dbReference>
<evidence type="ECO:0000313" key="3">
    <source>
        <dbReference type="Proteomes" id="UP001500729"/>
    </source>
</evidence>
<reference evidence="3" key="1">
    <citation type="journal article" date="2019" name="Int. J. Syst. Evol. Microbiol.">
        <title>The Global Catalogue of Microorganisms (GCM) 10K type strain sequencing project: providing services to taxonomists for standard genome sequencing and annotation.</title>
        <authorList>
            <consortium name="The Broad Institute Genomics Platform"/>
            <consortium name="The Broad Institute Genome Sequencing Center for Infectious Disease"/>
            <person name="Wu L."/>
            <person name="Ma J."/>
        </authorList>
    </citation>
    <scope>NUCLEOTIDE SEQUENCE [LARGE SCALE GENOMIC DNA]</scope>
    <source>
        <strain evidence="3">JCM 10303</strain>
    </source>
</reference>
<feature type="domain" description="AB hydrolase-1" evidence="1">
    <location>
        <begin position="39"/>
        <end position="249"/>
    </location>
</feature>
<dbReference type="PRINTS" id="PR00111">
    <property type="entry name" value="ABHYDROLASE"/>
</dbReference>
<dbReference type="SUPFAM" id="SSF53474">
    <property type="entry name" value="alpha/beta-Hydrolases"/>
    <property type="match status" value="1"/>
</dbReference>
<evidence type="ECO:0000313" key="2">
    <source>
        <dbReference type="EMBL" id="GAA0555551.1"/>
    </source>
</evidence>
<accession>A0ABP3NWR4</accession>
<name>A0ABP3NWR4_SACER</name>
<organism evidence="2 3">
    <name type="scientific">Saccharopolyspora erythraea</name>
    <name type="common">Streptomyces erythraeus</name>
    <dbReference type="NCBI Taxonomy" id="1836"/>
    <lineage>
        <taxon>Bacteria</taxon>
        <taxon>Bacillati</taxon>
        <taxon>Actinomycetota</taxon>
        <taxon>Actinomycetes</taxon>
        <taxon>Pseudonocardiales</taxon>
        <taxon>Pseudonocardiaceae</taxon>
        <taxon>Saccharopolyspora</taxon>
    </lineage>
</organism>
<comment type="caution">
    <text evidence="2">The sequence shown here is derived from an EMBL/GenBank/DDBJ whole genome shotgun (WGS) entry which is preliminary data.</text>
</comment>
<dbReference type="PANTHER" id="PTHR43689:SF8">
    <property type="entry name" value="ALPHA_BETA-HYDROLASES SUPERFAMILY PROTEIN"/>
    <property type="match status" value="1"/>
</dbReference>
<dbReference type="Gene3D" id="3.40.50.1820">
    <property type="entry name" value="alpha/beta hydrolase"/>
    <property type="match status" value="1"/>
</dbReference>
<protein>
    <recommendedName>
        <fullName evidence="1">AB hydrolase-1 domain-containing protein</fullName>
    </recommendedName>
</protein>
<sequence>MRTRAARAGTTGWERVEVTAAAGTRVHAAVLGPREAPEVVCVHGLGCSHRYFLPLARCLAPGLRVVAPDLPGFGSTPGSRESPDVRGLSEALAAWLRATARRGVPLVANSAGCQVVVDLAVHSPELLGPVVLTGPTVDRHARSWPRQLGRLVRNGARERSALAFVLLLDYLDCGPRRIITTFNHLLDDPVEHKLHHVPTPAVVVRGSRDPIAPRAWAREVAAALPRGRLAEVPDTGHTLNYSAPERLAEIVTALLRES</sequence>
<keyword evidence="3" id="KW-1185">Reference proteome</keyword>
<dbReference type="Pfam" id="PF12697">
    <property type="entry name" value="Abhydrolase_6"/>
    <property type="match status" value="1"/>
</dbReference>
<evidence type="ECO:0000259" key="1">
    <source>
        <dbReference type="Pfam" id="PF12697"/>
    </source>
</evidence>
<dbReference type="PANTHER" id="PTHR43689">
    <property type="entry name" value="HYDROLASE"/>
    <property type="match status" value="1"/>
</dbReference>
<dbReference type="InterPro" id="IPR029058">
    <property type="entry name" value="AB_hydrolase_fold"/>
</dbReference>
<gene>
    <name evidence="2" type="ORF">GCM10009533_61760</name>
</gene>